<dbReference type="HOGENOM" id="CLU_1994078_0_0_1"/>
<dbReference type="OrthoDB" id="3011914at2759"/>
<dbReference type="EMBL" id="KN837157">
    <property type="protein sequence ID" value="KIJ38806.1"/>
    <property type="molecule type" value="Genomic_DNA"/>
</dbReference>
<evidence type="ECO:0000313" key="1">
    <source>
        <dbReference type="EMBL" id="KIJ38806.1"/>
    </source>
</evidence>
<dbReference type="Proteomes" id="UP000054279">
    <property type="component" value="Unassembled WGS sequence"/>
</dbReference>
<protein>
    <submittedName>
        <fullName evidence="1">Uncharacterized protein</fullName>
    </submittedName>
</protein>
<keyword evidence="2" id="KW-1185">Reference proteome</keyword>
<gene>
    <name evidence="1" type="ORF">M422DRAFT_258442</name>
</gene>
<sequence length="125" mass="13490">MNHTNAHGAGSPPKTPYHCNVCCGEDHPTGLCTFTKLPGWIDRSQPATNEIEDGNLTFTFDAGRGRGGQGLSRGAHQKTLMVVVMEAVEVTGTRRAQHPPLLTSQMLPLFPTFPSTLEVATYSII</sequence>
<evidence type="ECO:0000313" key="2">
    <source>
        <dbReference type="Proteomes" id="UP000054279"/>
    </source>
</evidence>
<reference evidence="1 2" key="1">
    <citation type="submission" date="2014-06" db="EMBL/GenBank/DDBJ databases">
        <title>Evolutionary Origins and Diversification of the Mycorrhizal Mutualists.</title>
        <authorList>
            <consortium name="DOE Joint Genome Institute"/>
            <consortium name="Mycorrhizal Genomics Consortium"/>
            <person name="Kohler A."/>
            <person name="Kuo A."/>
            <person name="Nagy L.G."/>
            <person name="Floudas D."/>
            <person name="Copeland A."/>
            <person name="Barry K.W."/>
            <person name="Cichocki N."/>
            <person name="Veneault-Fourrey C."/>
            <person name="LaButti K."/>
            <person name="Lindquist E.A."/>
            <person name="Lipzen A."/>
            <person name="Lundell T."/>
            <person name="Morin E."/>
            <person name="Murat C."/>
            <person name="Riley R."/>
            <person name="Ohm R."/>
            <person name="Sun H."/>
            <person name="Tunlid A."/>
            <person name="Henrissat B."/>
            <person name="Grigoriev I.V."/>
            <person name="Hibbett D.S."/>
            <person name="Martin F."/>
        </authorList>
    </citation>
    <scope>NUCLEOTIDE SEQUENCE [LARGE SCALE GENOMIC DNA]</scope>
    <source>
        <strain evidence="1 2">SS14</strain>
    </source>
</reference>
<proteinExistence type="predicted"/>
<organism evidence="1 2">
    <name type="scientific">Sphaerobolus stellatus (strain SS14)</name>
    <dbReference type="NCBI Taxonomy" id="990650"/>
    <lineage>
        <taxon>Eukaryota</taxon>
        <taxon>Fungi</taxon>
        <taxon>Dikarya</taxon>
        <taxon>Basidiomycota</taxon>
        <taxon>Agaricomycotina</taxon>
        <taxon>Agaricomycetes</taxon>
        <taxon>Phallomycetidae</taxon>
        <taxon>Geastrales</taxon>
        <taxon>Sphaerobolaceae</taxon>
        <taxon>Sphaerobolus</taxon>
    </lineage>
</organism>
<name>A0A0C9VM92_SPHS4</name>
<dbReference type="AlphaFoldDB" id="A0A0C9VM92"/>
<accession>A0A0C9VM92</accession>